<comment type="caution">
    <text evidence="2">The sequence shown here is derived from an EMBL/GenBank/DDBJ whole genome shotgun (WGS) entry which is preliminary data.</text>
</comment>
<accession>A0A0R2Q663</accession>
<dbReference type="AlphaFoldDB" id="A0A0R2Q663"/>
<evidence type="ECO:0000313" key="2">
    <source>
        <dbReference type="EMBL" id="KRO45630.1"/>
    </source>
</evidence>
<name>A0A0R2Q663_9ACTN</name>
<gene>
    <name evidence="2" type="ORF">ABR75_01395</name>
</gene>
<reference evidence="2 3" key="1">
    <citation type="submission" date="2015-10" db="EMBL/GenBank/DDBJ databases">
        <title>Metagenome-Assembled Genomes uncover a global brackish microbiome.</title>
        <authorList>
            <person name="Hugerth L.W."/>
            <person name="Larsson J."/>
            <person name="Alneberg J."/>
            <person name="Lindh M.V."/>
            <person name="Legrand C."/>
            <person name="Pinhassi J."/>
            <person name="Andersson A.F."/>
        </authorList>
    </citation>
    <scope>NUCLEOTIDE SEQUENCE [LARGE SCALE GENOMIC DNA]</scope>
    <source>
        <strain evidence="2">BACL6 MAG-120924-bin43</strain>
    </source>
</reference>
<feature type="compositionally biased region" description="Basic and acidic residues" evidence="1">
    <location>
        <begin position="78"/>
        <end position="87"/>
    </location>
</feature>
<sequence>MFGLTTLIALACIVVGGGLARMTWWFWSEARPESPALAPLEIMSDSAYGKANEAQRIAMLDSVRMGAETLTPRTPISRPERTVEEPVKNAPGDVIDPLLK</sequence>
<dbReference type="EMBL" id="LIBJ01000459">
    <property type="protein sequence ID" value="KRO45630.1"/>
    <property type="molecule type" value="Genomic_DNA"/>
</dbReference>
<feature type="region of interest" description="Disordered" evidence="1">
    <location>
        <begin position="69"/>
        <end position="100"/>
    </location>
</feature>
<evidence type="ECO:0000256" key="1">
    <source>
        <dbReference type="SAM" id="MobiDB-lite"/>
    </source>
</evidence>
<organism evidence="2 3">
    <name type="scientific">Acidimicrobiia bacterium BACL6 MAG-120924-bin43</name>
    <dbReference type="NCBI Taxonomy" id="1655583"/>
    <lineage>
        <taxon>Bacteria</taxon>
        <taxon>Bacillati</taxon>
        <taxon>Actinomycetota</taxon>
        <taxon>Acidimicrobiia</taxon>
        <taxon>acIV cluster</taxon>
    </lineage>
</organism>
<protein>
    <submittedName>
        <fullName evidence="2">Uncharacterized protein</fullName>
    </submittedName>
</protein>
<proteinExistence type="predicted"/>
<evidence type="ECO:0000313" key="3">
    <source>
        <dbReference type="Proteomes" id="UP000051017"/>
    </source>
</evidence>
<dbReference type="Proteomes" id="UP000051017">
    <property type="component" value="Unassembled WGS sequence"/>
</dbReference>